<comment type="caution">
    <text evidence="1">The sequence shown here is derived from an EMBL/GenBank/DDBJ whole genome shotgun (WGS) entry which is preliminary data.</text>
</comment>
<dbReference type="AlphaFoldDB" id="A0AAW1XPE4"/>
<reference evidence="1 2" key="1">
    <citation type="journal article" date="2023" name="G3 (Bethesda)">
        <title>A chromosome-length genome assembly and annotation of blackberry (Rubus argutus, cv. 'Hillquist').</title>
        <authorList>
            <person name="Bruna T."/>
            <person name="Aryal R."/>
            <person name="Dudchenko O."/>
            <person name="Sargent D.J."/>
            <person name="Mead D."/>
            <person name="Buti M."/>
            <person name="Cavallini A."/>
            <person name="Hytonen T."/>
            <person name="Andres J."/>
            <person name="Pham M."/>
            <person name="Weisz D."/>
            <person name="Mascagni F."/>
            <person name="Usai G."/>
            <person name="Natali L."/>
            <person name="Bassil N."/>
            <person name="Fernandez G.E."/>
            <person name="Lomsadze A."/>
            <person name="Armour M."/>
            <person name="Olukolu B."/>
            <person name="Poorten T."/>
            <person name="Britton C."/>
            <person name="Davik J."/>
            <person name="Ashrafi H."/>
            <person name="Aiden E.L."/>
            <person name="Borodovsky M."/>
            <person name="Worthington M."/>
        </authorList>
    </citation>
    <scope>NUCLEOTIDE SEQUENCE [LARGE SCALE GENOMIC DNA]</scope>
    <source>
        <strain evidence="1">PI 553951</strain>
    </source>
</reference>
<sequence>MVRFGTIVAKNASQVALKTIPGASVAYKIVTKSVQDFNNSDKLEVDAKAANMLTLEKKPLKTASYTIKHKQICQVQSQI</sequence>
<proteinExistence type="predicted"/>
<organism evidence="1 2">
    <name type="scientific">Rubus argutus</name>
    <name type="common">Southern blackberry</name>
    <dbReference type="NCBI Taxonomy" id="59490"/>
    <lineage>
        <taxon>Eukaryota</taxon>
        <taxon>Viridiplantae</taxon>
        <taxon>Streptophyta</taxon>
        <taxon>Embryophyta</taxon>
        <taxon>Tracheophyta</taxon>
        <taxon>Spermatophyta</taxon>
        <taxon>Magnoliopsida</taxon>
        <taxon>eudicotyledons</taxon>
        <taxon>Gunneridae</taxon>
        <taxon>Pentapetalae</taxon>
        <taxon>rosids</taxon>
        <taxon>fabids</taxon>
        <taxon>Rosales</taxon>
        <taxon>Rosaceae</taxon>
        <taxon>Rosoideae</taxon>
        <taxon>Rosoideae incertae sedis</taxon>
        <taxon>Rubus</taxon>
    </lineage>
</organism>
<evidence type="ECO:0000313" key="2">
    <source>
        <dbReference type="Proteomes" id="UP001457282"/>
    </source>
</evidence>
<keyword evidence="2" id="KW-1185">Reference proteome</keyword>
<evidence type="ECO:0000313" key="1">
    <source>
        <dbReference type="EMBL" id="KAK9938239.1"/>
    </source>
</evidence>
<name>A0AAW1XPE4_RUBAR</name>
<protein>
    <submittedName>
        <fullName evidence="1">Uncharacterized protein</fullName>
    </submittedName>
</protein>
<dbReference type="Proteomes" id="UP001457282">
    <property type="component" value="Unassembled WGS sequence"/>
</dbReference>
<dbReference type="EMBL" id="JBEDUW010000003">
    <property type="protein sequence ID" value="KAK9938239.1"/>
    <property type="molecule type" value="Genomic_DNA"/>
</dbReference>
<accession>A0AAW1XPE4</accession>
<gene>
    <name evidence="1" type="ORF">M0R45_014991</name>
</gene>